<dbReference type="STRING" id="862908.BMS_2680"/>
<dbReference type="Gene3D" id="3.40.190.10">
    <property type="entry name" value="Periplasmic binding protein-like II"/>
    <property type="match status" value="2"/>
</dbReference>
<dbReference type="KEGG" id="bmx:BMS_2680"/>
<protein>
    <recommendedName>
        <fullName evidence="4">Solute-binding protein family 3/N-terminal domain-containing protein</fullName>
    </recommendedName>
</protein>
<dbReference type="eggNOG" id="COG0834">
    <property type="taxonomic scope" value="Bacteria"/>
</dbReference>
<organism evidence="2 3">
    <name type="scientific">Halobacteriovorax marinus (strain ATCC BAA-682 / DSM 15412 / SJ)</name>
    <name type="common">Bacteriovorax marinus</name>
    <dbReference type="NCBI Taxonomy" id="862908"/>
    <lineage>
        <taxon>Bacteria</taxon>
        <taxon>Pseudomonadati</taxon>
        <taxon>Bdellovibrionota</taxon>
        <taxon>Bacteriovoracia</taxon>
        <taxon>Bacteriovoracales</taxon>
        <taxon>Halobacteriovoraceae</taxon>
        <taxon>Halobacteriovorax</taxon>
    </lineage>
</organism>
<reference evidence="3" key="1">
    <citation type="journal article" date="2013" name="ISME J.">
        <title>A small predatory core genome in the divergent marine Bacteriovorax marinus SJ and the terrestrial Bdellovibrio bacteriovorus.</title>
        <authorList>
            <person name="Crossman L.C."/>
            <person name="Chen H."/>
            <person name="Cerdeno-Tarraga A.M."/>
            <person name="Brooks K."/>
            <person name="Quail M.A."/>
            <person name="Pineiro S.A."/>
            <person name="Hobley L."/>
            <person name="Sockett R.E."/>
            <person name="Bentley S.D."/>
            <person name="Parkhill J."/>
            <person name="Williams H.N."/>
            <person name="Stine O.C."/>
        </authorList>
    </citation>
    <scope>NUCLEOTIDE SEQUENCE [LARGE SCALE GENOMIC DNA]</scope>
    <source>
        <strain evidence="3">ATCC BAA-682 / DSM 15412 / SJ</strain>
    </source>
</reference>
<dbReference type="Proteomes" id="UP000008963">
    <property type="component" value="Chromosome"/>
</dbReference>
<dbReference type="OrthoDB" id="6118698at2"/>
<accession>E1WXE2</accession>
<dbReference type="PATRIC" id="fig|862908.3.peg.2558"/>
<feature type="signal peptide" evidence="1">
    <location>
        <begin position="1"/>
        <end position="19"/>
    </location>
</feature>
<evidence type="ECO:0000313" key="2">
    <source>
        <dbReference type="EMBL" id="CBW27459.1"/>
    </source>
</evidence>
<keyword evidence="3" id="KW-1185">Reference proteome</keyword>
<dbReference type="AlphaFoldDB" id="E1WXE2"/>
<evidence type="ECO:0008006" key="4">
    <source>
        <dbReference type="Google" id="ProtNLM"/>
    </source>
</evidence>
<sequence>MKLLSKTFLLFIINLSICAKPFLVCYEDTNFFPYDAKDGKKQVLTPVIKTISEAVSNIGFEADFIRTSWSRCLKDIKDNKVDAILTSLWSKERDEIAVFPKKSPQQADSEYRILQANYKVYTLKNSSLKWDGKTFSGVKQGIGAPKNYVAAKMLQDMKLLKETNLKVKQSFELMIMGRLDAYIVLEEVGNIILRDFKERDSIKTLDKNFLEDFLYIPVSHKFNNEYPEKTQQFFKELAKAREKYMPNGLL</sequence>
<dbReference type="SUPFAM" id="SSF53850">
    <property type="entry name" value="Periplasmic binding protein-like II"/>
    <property type="match status" value="1"/>
</dbReference>
<evidence type="ECO:0000313" key="3">
    <source>
        <dbReference type="Proteomes" id="UP000008963"/>
    </source>
</evidence>
<feature type="chain" id="PRO_5003154491" description="Solute-binding protein family 3/N-terminal domain-containing protein" evidence="1">
    <location>
        <begin position="20"/>
        <end position="250"/>
    </location>
</feature>
<dbReference type="HOGENOM" id="CLU_077643_0_0_7"/>
<dbReference type="EMBL" id="FQ312005">
    <property type="protein sequence ID" value="CBW27459.1"/>
    <property type="molecule type" value="Genomic_DNA"/>
</dbReference>
<keyword evidence="1" id="KW-0732">Signal</keyword>
<name>E1WXE2_HALMS</name>
<gene>
    <name evidence="2" type="ordered locus">BMS_2680</name>
</gene>
<proteinExistence type="predicted"/>
<evidence type="ECO:0000256" key="1">
    <source>
        <dbReference type="SAM" id="SignalP"/>
    </source>
</evidence>
<dbReference type="RefSeq" id="WP_014245234.1">
    <property type="nucleotide sequence ID" value="NC_016620.1"/>
</dbReference>